<protein>
    <submittedName>
        <fullName evidence="2">Uncharacterized protein</fullName>
    </submittedName>
</protein>
<dbReference type="Gramene" id="Kaladp0489s0002.1.v1.1">
    <property type="protein sequence ID" value="Kaladp0489s0002.1.v1.1.CDS.1"/>
    <property type="gene ID" value="Kaladp0489s0002.v1.1"/>
</dbReference>
<evidence type="ECO:0000256" key="1">
    <source>
        <dbReference type="SAM" id="MobiDB-lite"/>
    </source>
</evidence>
<evidence type="ECO:0000313" key="3">
    <source>
        <dbReference type="Proteomes" id="UP000594263"/>
    </source>
</evidence>
<dbReference type="Proteomes" id="UP000594263">
    <property type="component" value="Unplaced"/>
</dbReference>
<sequence>MWKIILIENKISSFVSNSSTSNDYHLPKLMIQGSPISNHHFLQETQQLLHIPSPRSKMTNQKPRLPTMLPAFHPASSRNKLKNVTAFSPALQVPASQSPPPPSSIAAPSHLSTLSAWTTSPSLVTGRSTSQQRRRPS</sequence>
<organism evidence="2 3">
    <name type="scientific">Kalanchoe fedtschenkoi</name>
    <name type="common">Lavender scallops</name>
    <name type="synonym">South American air plant</name>
    <dbReference type="NCBI Taxonomy" id="63787"/>
    <lineage>
        <taxon>Eukaryota</taxon>
        <taxon>Viridiplantae</taxon>
        <taxon>Streptophyta</taxon>
        <taxon>Embryophyta</taxon>
        <taxon>Tracheophyta</taxon>
        <taxon>Spermatophyta</taxon>
        <taxon>Magnoliopsida</taxon>
        <taxon>eudicotyledons</taxon>
        <taxon>Gunneridae</taxon>
        <taxon>Pentapetalae</taxon>
        <taxon>Saxifragales</taxon>
        <taxon>Crassulaceae</taxon>
        <taxon>Kalanchoe</taxon>
    </lineage>
</organism>
<evidence type="ECO:0000313" key="2">
    <source>
        <dbReference type="EnsemblPlants" id="Kaladp0489s0002.1.v1.1.CDS.1"/>
    </source>
</evidence>
<keyword evidence="3" id="KW-1185">Reference proteome</keyword>
<feature type="compositionally biased region" description="Polar residues" evidence="1">
    <location>
        <begin position="117"/>
        <end position="131"/>
    </location>
</feature>
<name>A0A7N0VA85_KALFE</name>
<proteinExistence type="predicted"/>
<feature type="region of interest" description="Disordered" evidence="1">
    <location>
        <begin position="117"/>
        <end position="137"/>
    </location>
</feature>
<reference evidence="2" key="1">
    <citation type="submission" date="2021-01" db="UniProtKB">
        <authorList>
            <consortium name="EnsemblPlants"/>
        </authorList>
    </citation>
    <scope>IDENTIFICATION</scope>
</reference>
<dbReference type="EnsemblPlants" id="Kaladp0489s0002.1.v1.1">
    <property type="protein sequence ID" value="Kaladp0489s0002.1.v1.1.CDS.1"/>
    <property type="gene ID" value="Kaladp0489s0002.v1.1"/>
</dbReference>
<dbReference type="AlphaFoldDB" id="A0A7N0VA85"/>
<accession>A0A7N0VA85</accession>
<feature type="region of interest" description="Disordered" evidence="1">
    <location>
        <begin position="52"/>
        <end position="74"/>
    </location>
</feature>